<dbReference type="SUPFAM" id="SSF103190">
    <property type="entry name" value="Sensory domain-like"/>
    <property type="match status" value="1"/>
</dbReference>
<dbReference type="Pfam" id="PF02743">
    <property type="entry name" value="dCache_1"/>
    <property type="match status" value="1"/>
</dbReference>
<evidence type="ECO:0000313" key="14">
    <source>
        <dbReference type="Proteomes" id="UP000463470"/>
    </source>
</evidence>
<keyword evidence="3" id="KW-0145">Chemotaxis</keyword>
<evidence type="ECO:0000256" key="5">
    <source>
        <dbReference type="ARBA" id="ARBA00022989"/>
    </source>
</evidence>
<evidence type="ECO:0000256" key="4">
    <source>
        <dbReference type="ARBA" id="ARBA00022692"/>
    </source>
</evidence>
<dbReference type="GO" id="GO:0006935">
    <property type="term" value="P:chemotaxis"/>
    <property type="evidence" value="ECO:0007669"/>
    <property type="project" value="UniProtKB-KW"/>
</dbReference>
<dbReference type="AlphaFoldDB" id="A0A845L3W8"/>
<organism evidence="13 14">
    <name type="scientific">Heliomicrobium undosum</name>
    <dbReference type="NCBI Taxonomy" id="121734"/>
    <lineage>
        <taxon>Bacteria</taxon>
        <taxon>Bacillati</taxon>
        <taxon>Bacillota</taxon>
        <taxon>Clostridia</taxon>
        <taxon>Eubacteriales</taxon>
        <taxon>Heliobacteriaceae</taxon>
        <taxon>Heliomicrobium</taxon>
    </lineage>
</organism>
<evidence type="ECO:0000259" key="11">
    <source>
        <dbReference type="PROSITE" id="PS50111"/>
    </source>
</evidence>
<dbReference type="SMART" id="SM00304">
    <property type="entry name" value="HAMP"/>
    <property type="match status" value="1"/>
</dbReference>
<dbReference type="EMBL" id="WXEY01000033">
    <property type="protein sequence ID" value="MZP31332.1"/>
    <property type="molecule type" value="Genomic_DNA"/>
</dbReference>
<keyword evidence="6 10" id="KW-0472">Membrane</keyword>
<dbReference type="PROSITE" id="PS50111">
    <property type="entry name" value="CHEMOTAXIS_TRANSDUC_2"/>
    <property type="match status" value="1"/>
</dbReference>
<keyword evidence="4 10" id="KW-0812">Transmembrane</keyword>
<dbReference type="Gene3D" id="3.30.450.20">
    <property type="entry name" value="PAS domain"/>
    <property type="match status" value="1"/>
</dbReference>
<evidence type="ECO:0000256" key="9">
    <source>
        <dbReference type="PROSITE-ProRule" id="PRU00284"/>
    </source>
</evidence>
<reference evidence="13 14" key="1">
    <citation type="submission" date="2020-01" db="EMBL/GenBank/DDBJ databases">
        <title>Whole-genome sequence of Heliobacterium undosum DSM 13378.</title>
        <authorList>
            <person name="Kyndt J.A."/>
            <person name="Meyer T.E."/>
        </authorList>
    </citation>
    <scope>NUCLEOTIDE SEQUENCE [LARGE SCALE GENOMIC DNA]</scope>
    <source>
        <strain evidence="13 14">DSM 13378</strain>
    </source>
</reference>
<dbReference type="Gene3D" id="6.10.340.10">
    <property type="match status" value="1"/>
</dbReference>
<dbReference type="Pfam" id="PF00015">
    <property type="entry name" value="MCPsignal"/>
    <property type="match status" value="1"/>
</dbReference>
<proteinExistence type="inferred from homology"/>
<evidence type="ECO:0000256" key="1">
    <source>
        <dbReference type="ARBA" id="ARBA00004651"/>
    </source>
</evidence>
<name>A0A845L3W8_9FIRM</name>
<dbReference type="CDD" id="cd12914">
    <property type="entry name" value="PDC1_DGC_like"/>
    <property type="match status" value="1"/>
</dbReference>
<keyword evidence="7 9" id="KW-0807">Transducer</keyword>
<feature type="domain" description="Methyl-accepting transducer" evidence="11">
    <location>
        <begin position="366"/>
        <end position="630"/>
    </location>
</feature>
<accession>A0A845L3W8</accession>
<evidence type="ECO:0000256" key="6">
    <source>
        <dbReference type="ARBA" id="ARBA00023136"/>
    </source>
</evidence>
<sequence>MTLKTKLIVGFVLFSLLPLMFLGYTSYVTESVALEHEIRLRQAQWANNMLQDVNRSIEERRNLLKQLASLPKIQSMNAEEQKTLLESFGSVFPDMDAIVVIDGTGMQIARSNNAAKVNVADRDYVKAIMKEGKPYAVGAPTISKVTGRPILSVAVPITDGGRLVGVLAGYLRIDDVIRSFITRSQELDPLADQKVVVVDSQNKILYHPDGQNFKISDVYPLPAADKHGVADYAEAGARYVATLRQSDFTHLTILIRDDERLLFAPIRNLLSILLGLSAGVVVLSLVISNFLARRVTAPLQLMGEQARKLASGDLTVQLNDQDYREPEIRQLAEAFQEMSQGLHQLIGEMRQSSRLLHTESVNLNGTCQQTAKAADHLARCNEEVANTLLEQTRELSRAVEQVTDLSALSQAIVTEGKSASAEGTRLTHLSETIAASLQEAQVLSETTAQTMRQGAETTNQLHDKSTGIEEIIQAITAITDQTNLLALNAAIEAARAGEQGRGFGVVAGEIRKLAEQSRQAAQRIQTIIAEIRADIDATVDAIEEGHRLADAEYEKSRENTERLRDMVDLLKRQMGRFDSVIERADAQVSMAVSASTSLQHLYEKATDAASSTQAVTAIAQEVAASSEELAASADKLMHVSQSSQALAEQFRLQG</sequence>
<keyword evidence="5 10" id="KW-1133">Transmembrane helix</keyword>
<evidence type="ECO:0000256" key="7">
    <source>
        <dbReference type="ARBA" id="ARBA00023224"/>
    </source>
</evidence>
<keyword evidence="14" id="KW-1185">Reference proteome</keyword>
<dbReference type="PROSITE" id="PS50885">
    <property type="entry name" value="HAMP"/>
    <property type="match status" value="1"/>
</dbReference>
<dbReference type="SMART" id="SM00283">
    <property type="entry name" value="MA"/>
    <property type="match status" value="1"/>
</dbReference>
<dbReference type="CDD" id="cd06225">
    <property type="entry name" value="HAMP"/>
    <property type="match status" value="1"/>
</dbReference>
<comment type="caution">
    <text evidence="13">The sequence shown here is derived from an EMBL/GenBank/DDBJ whole genome shotgun (WGS) entry which is preliminary data.</text>
</comment>
<dbReference type="SUPFAM" id="SSF58104">
    <property type="entry name" value="Methyl-accepting chemotaxis protein (MCP) signaling domain"/>
    <property type="match status" value="1"/>
</dbReference>
<dbReference type="InterPro" id="IPR004089">
    <property type="entry name" value="MCPsignal_dom"/>
</dbReference>
<dbReference type="GO" id="GO:0007165">
    <property type="term" value="P:signal transduction"/>
    <property type="evidence" value="ECO:0007669"/>
    <property type="project" value="UniProtKB-KW"/>
</dbReference>
<keyword evidence="2" id="KW-1003">Cell membrane</keyword>
<dbReference type="InterPro" id="IPR033479">
    <property type="entry name" value="dCache_1"/>
</dbReference>
<dbReference type="OrthoDB" id="2078457at2"/>
<comment type="subcellular location">
    <subcellularLocation>
        <location evidence="1">Cell membrane</location>
        <topology evidence="1">Multi-pass membrane protein</topology>
    </subcellularLocation>
</comment>
<comment type="similarity">
    <text evidence="8">Belongs to the methyl-accepting chemotaxis (MCP) protein family.</text>
</comment>
<feature type="transmembrane region" description="Helical" evidence="10">
    <location>
        <begin position="269"/>
        <end position="292"/>
    </location>
</feature>
<gene>
    <name evidence="13" type="ORF">GTO91_16650</name>
</gene>
<evidence type="ECO:0000256" key="10">
    <source>
        <dbReference type="SAM" id="Phobius"/>
    </source>
</evidence>
<protein>
    <submittedName>
        <fullName evidence="13">HAMP domain-containing protein</fullName>
    </submittedName>
</protein>
<dbReference type="Pfam" id="PF00672">
    <property type="entry name" value="HAMP"/>
    <property type="match status" value="1"/>
</dbReference>
<dbReference type="InterPro" id="IPR003660">
    <property type="entry name" value="HAMP_dom"/>
</dbReference>
<evidence type="ECO:0000259" key="12">
    <source>
        <dbReference type="PROSITE" id="PS50885"/>
    </source>
</evidence>
<dbReference type="InterPro" id="IPR029151">
    <property type="entry name" value="Sensor-like_sf"/>
</dbReference>
<evidence type="ECO:0000256" key="8">
    <source>
        <dbReference type="ARBA" id="ARBA00029447"/>
    </source>
</evidence>
<feature type="domain" description="HAMP" evidence="12">
    <location>
        <begin position="293"/>
        <end position="347"/>
    </location>
</feature>
<dbReference type="PANTHER" id="PTHR32089">
    <property type="entry name" value="METHYL-ACCEPTING CHEMOTAXIS PROTEIN MCPB"/>
    <property type="match status" value="1"/>
</dbReference>
<evidence type="ECO:0000256" key="3">
    <source>
        <dbReference type="ARBA" id="ARBA00022500"/>
    </source>
</evidence>
<dbReference type="RefSeq" id="WP_161259848.1">
    <property type="nucleotide sequence ID" value="NZ_WXEY01000033.1"/>
</dbReference>
<dbReference type="Gene3D" id="1.10.287.950">
    <property type="entry name" value="Methyl-accepting chemotaxis protein"/>
    <property type="match status" value="1"/>
</dbReference>
<evidence type="ECO:0000313" key="13">
    <source>
        <dbReference type="EMBL" id="MZP31332.1"/>
    </source>
</evidence>
<dbReference type="PANTHER" id="PTHR32089:SF112">
    <property type="entry name" value="LYSOZYME-LIKE PROTEIN-RELATED"/>
    <property type="match status" value="1"/>
</dbReference>
<dbReference type="GO" id="GO:0005886">
    <property type="term" value="C:plasma membrane"/>
    <property type="evidence" value="ECO:0007669"/>
    <property type="project" value="UniProtKB-SubCell"/>
</dbReference>
<evidence type="ECO:0000256" key="2">
    <source>
        <dbReference type="ARBA" id="ARBA00022475"/>
    </source>
</evidence>
<dbReference type="Proteomes" id="UP000463470">
    <property type="component" value="Unassembled WGS sequence"/>
</dbReference>